<dbReference type="Pfam" id="PF05719">
    <property type="entry name" value="GPP34"/>
    <property type="match status" value="1"/>
</dbReference>
<keyword evidence="2" id="KW-0333">Golgi apparatus</keyword>
<evidence type="ECO:0000313" key="6">
    <source>
        <dbReference type="Proteomes" id="UP000622317"/>
    </source>
</evidence>
<dbReference type="PANTHER" id="PTHR12704">
    <property type="entry name" value="TRANS-GOLGI PROTEIN GMX33"/>
    <property type="match status" value="1"/>
</dbReference>
<comment type="caution">
    <text evidence="5">The sequence shown here is derived from an EMBL/GenBank/DDBJ whole genome shotgun (WGS) entry which is preliminary data.</text>
</comment>
<dbReference type="Proteomes" id="UP000622317">
    <property type="component" value="Unassembled WGS sequence"/>
</dbReference>
<evidence type="ECO:0000256" key="3">
    <source>
        <dbReference type="ARBA" id="ARBA00023121"/>
    </source>
</evidence>
<dbReference type="GO" id="GO:0007030">
    <property type="term" value="P:Golgi organization"/>
    <property type="evidence" value="ECO:0007669"/>
    <property type="project" value="TreeGrafter"/>
</dbReference>
<dbReference type="GO" id="GO:0043001">
    <property type="term" value="P:Golgi to plasma membrane protein transport"/>
    <property type="evidence" value="ECO:0007669"/>
    <property type="project" value="TreeGrafter"/>
</dbReference>
<proteinExistence type="predicted"/>
<dbReference type="AlphaFoldDB" id="A0A927F8N8"/>
<comment type="subcellular location">
    <subcellularLocation>
        <location evidence="1">Golgi apparatus membrane</location>
        <topology evidence="1">Peripheral membrane protein</topology>
        <orientation evidence="1">Cytoplasmic side</orientation>
    </subcellularLocation>
</comment>
<organism evidence="5 6">
    <name type="scientific">Pelagicoccus enzymogenes</name>
    <dbReference type="NCBI Taxonomy" id="2773457"/>
    <lineage>
        <taxon>Bacteria</taxon>
        <taxon>Pseudomonadati</taxon>
        <taxon>Verrucomicrobiota</taxon>
        <taxon>Opitutia</taxon>
        <taxon>Puniceicoccales</taxon>
        <taxon>Pelagicoccaceae</taxon>
        <taxon>Pelagicoccus</taxon>
    </lineage>
</organism>
<dbReference type="InterPro" id="IPR038261">
    <property type="entry name" value="GPP34-like_sf"/>
</dbReference>
<evidence type="ECO:0000256" key="2">
    <source>
        <dbReference type="ARBA" id="ARBA00023034"/>
    </source>
</evidence>
<keyword evidence="4" id="KW-0472">Membrane</keyword>
<sequence>MLHLYQEITLLALRDDKGTVAIDHLAQVLAGALAAELVLKNKISLSNDKKKFVDLQDASPTGDLLLDECLDKLSNAKRRAKLETWVSRFASIKRIHHKAAQSLCQLGILRQDTGKLLLIFNRTIYPEVDPKPESQIVERLEQAIFSSKTDLSPQDTLLVSLANASGLLSRIFGRKRIKPERKRIKQIVEGEAVGKATQQVIEAIQIAIIVTAVIVPVIASS</sequence>
<dbReference type="GO" id="GO:0012505">
    <property type="term" value="C:endomembrane system"/>
    <property type="evidence" value="ECO:0007669"/>
    <property type="project" value="UniProtKB-ARBA"/>
</dbReference>
<gene>
    <name evidence="5" type="ORF">IEN85_12785</name>
</gene>
<dbReference type="GO" id="GO:0070273">
    <property type="term" value="F:phosphatidylinositol-4-phosphate binding"/>
    <property type="evidence" value="ECO:0007669"/>
    <property type="project" value="InterPro"/>
</dbReference>
<protein>
    <submittedName>
        <fullName evidence="5">GPP34 family phosphoprotein</fullName>
    </submittedName>
</protein>
<dbReference type="RefSeq" id="WP_191617475.1">
    <property type="nucleotide sequence ID" value="NZ_JACYFG010000036.1"/>
</dbReference>
<dbReference type="PANTHER" id="PTHR12704:SF2">
    <property type="entry name" value="GOLGI PHOSPHOPROTEIN 3 HOMOLOG SAURON"/>
    <property type="match status" value="1"/>
</dbReference>
<dbReference type="EMBL" id="JACYFG010000036">
    <property type="protein sequence ID" value="MBD5780369.1"/>
    <property type="molecule type" value="Genomic_DNA"/>
</dbReference>
<name>A0A927F8N8_9BACT</name>
<accession>A0A927F8N8</accession>
<dbReference type="Gene3D" id="1.10.3630.10">
    <property type="entry name" value="yeast vps74-n-term truncation variant domain like"/>
    <property type="match status" value="1"/>
</dbReference>
<dbReference type="GO" id="GO:0006890">
    <property type="term" value="P:retrograde vesicle-mediated transport, Golgi to endoplasmic reticulum"/>
    <property type="evidence" value="ECO:0007669"/>
    <property type="project" value="TreeGrafter"/>
</dbReference>
<dbReference type="GO" id="GO:0005829">
    <property type="term" value="C:cytosol"/>
    <property type="evidence" value="ECO:0007669"/>
    <property type="project" value="TreeGrafter"/>
</dbReference>
<dbReference type="InterPro" id="IPR008628">
    <property type="entry name" value="GPP34-like"/>
</dbReference>
<evidence type="ECO:0000313" key="5">
    <source>
        <dbReference type="EMBL" id="MBD5780369.1"/>
    </source>
</evidence>
<dbReference type="GO" id="GO:0048194">
    <property type="term" value="P:Golgi vesicle budding"/>
    <property type="evidence" value="ECO:0007669"/>
    <property type="project" value="TreeGrafter"/>
</dbReference>
<evidence type="ECO:0000256" key="1">
    <source>
        <dbReference type="ARBA" id="ARBA00004255"/>
    </source>
</evidence>
<keyword evidence="6" id="KW-1185">Reference proteome</keyword>
<reference evidence="5" key="1">
    <citation type="submission" date="2020-09" db="EMBL/GenBank/DDBJ databases">
        <title>Pelagicoccus enzymogenes sp. nov. with an EPS production, isolated from marine sediment.</title>
        <authorList>
            <person name="Feng X."/>
        </authorList>
    </citation>
    <scope>NUCLEOTIDE SEQUENCE</scope>
    <source>
        <strain evidence="5">NFK12</strain>
    </source>
</reference>
<keyword evidence="3" id="KW-0446">Lipid-binding</keyword>
<evidence type="ECO:0000256" key="4">
    <source>
        <dbReference type="ARBA" id="ARBA00023136"/>
    </source>
</evidence>